<keyword evidence="1" id="KW-0812">Transmembrane</keyword>
<proteinExistence type="predicted"/>
<dbReference type="Proteomes" id="UP001501116">
    <property type="component" value="Unassembled WGS sequence"/>
</dbReference>
<protein>
    <submittedName>
        <fullName evidence="2">Uncharacterized protein</fullName>
    </submittedName>
</protein>
<dbReference type="RefSeq" id="WP_344419784.1">
    <property type="nucleotide sequence ID" value="NZ_BAAANN010000013.1"/>
</dbReference>
<dbReference type="EMBL" id="BAAANN010000013">
    <property type="protein sequence ID" value="GAA1962382.1"/>
    <property type="molecule type" value="Genomic_DNA"/>
</dbReference>
<accession>A0ABN2R340</accession>
<name>A0ABN2R340_9PSEU</name>
<evidence type="ECO:0000313" key="2">
    <source>
        <dbReference type="EMBL" id="GAA1962382.1"/>
    </source>
</evidence>
<evidence type="ECO:0000256" key="1">
    <source>
        <dbReference type="SAM" id="Phobius"/>
    </source>
</evidence>
<feature type="transmembrane region" description="Helical" evidence="1">
    <location>
        <begin position="198"/>
        <end position="215"/>
    </location>
</feature>
<feature type="transmembrane region" description="Helical" evidence="1">
    <location>
        <begin position="173"/>
        <end position="192"/>
    </location>
</feature>
<keyword evidence="1" id="KW-0472">Membrane</keyword>
<reference evidence="2 3" key="1">
    <citation type="journal article" date="2019" name="Int. J. Syst. Evol. Microbiol.">
        <title>The Global Catalogue of Microorganisms (GCM) 10K type strain sequencing project: providing services to taxonomists for standard genome sequencing and annotation.</title>
        <authorList>
            <consortium name="The Broad Institute Genomics Platform"/>
            <consortium name="The Broad Institute Genome Sequencing Center for Infectious Disease"/>
            <person name="Wu L."/>
            <person name="Ma J."/>
        </authorList>
    </citation>
    <scope>NUCLEOTIDE SEQUENCE [LARGE SCALE GENOMIC DNA]</scope>
    <source>
        <strain evidence="2 3">JCM 14545</strain>
    </source>
</reference>
<keyword evidence="3" id="KW-1185">Reference proteome</keyword>
<organism evidence="2 3">
    <name type="scientific">Amycolatopsis minnesotensis</name>
    <dbReference type="NCBI Taxonomy" id="337894"/>
    <lineage>
        <taxon>Bacteria</taxon>
        <taxon>Bacillati</taxon>
        <taxon>Actinomycetota</taxon>
        <taxon>Actinomycetes</taxon>
        <taxon>Pseudonocardiales</taxon>
        <taxon>Pseudonocardiaceae</taxon>
        <taxon>Amycolatopsis</taxon>
    </lineage>
</organism>
<keyword evidence="1" id="KW-1133">Transmembrane helix</keyword>
<evidence type="ECO:0000313" key="3">
    <source>
        <dbReference type="Proteomes" id="UP001501116"/>
    </source>
</evidence>
<feature type="transmembrane region" description="Helical" evidence="1">
    <location>
        <begin position="146"/>
        <end position="166"/>
    </location>
</feature>
<gene>
    <name evidence="2" type="ORF">GCM10009754_37060</name>
</gene>
<sequence>MMDFSEAQFQEVVNKINGGLNDLSGKIAEVPRAVADATDHWYVPGFVADAITWLGEKITDLATWILDKIKDVLKGLAAPVAFFTYAFDWQDIRGISSTVAGQLKPEIMPSASTWKGTASEVYGRTVKPQGDAAGRISTISDSTSTTLQLCAVAGLAFYVAIGLVLVKFIVAMAGAIAAIGSAIFSWAGLGLIVEEAGVNTGLIWTAIGALTAVLGTQAQQLVSLHGAAIDNSAFPGGHWPDPATGAYQGG</sequence>
<comment type="caution">
    <text evidence="2">The sequence shown here is derived from an EMBL/GenBank/DDBJ whole genome shotgun (WGS) entry which is preliminary data.</text>
</comment>